<dbReference type="EMBL" id="MCBQ01000539">
    <property type="protein sequence ID" value="RKF83949.1"/>
    <property type="molecule type" value="Genomic_DNA"/>
</dbReference>
<evidence type="ECO:0000256" key="4">
    <source>
        <dbReference type="ARBA" id="ARBA00022989"/>
    </source>
</evidence>
<keyword evidence="5 6" id="KW-0472">Membrane</keyword>
<feature type="transmembrane region" description="Helical" evidence="6">
    <location>
        <begin position="129"/>
        <end position="149"/>
    </location>
</feature>
<evidence type="ECO:0000256" key="3">
    <source>
        <dbReference type="ARBA" id="ARBA00022692"/>
    </source>
</evidence>
<comment type="similarity">
    <text evidence="6">Belongs to the ATG22 family.</text>
</comment>
<evidence type="ECO:0000313" key="8">
    <source>
        <dbReference type="Proteomes" id="UP000283383"/>
    </source>
</evidence>
<dbReference type="PANTHER" id="PTHR23519:SF1">
    <property type="entry name" value="AUTOPHAGY-RELATED PROTEIN 22"/>
    <property type="match status" value="1"/>
</dbReference>
<dbReference type="GO" id="GO:0012505">
    <property type="term" value="C:endomembrane system"/>
    <property type="evidence" value="ECO:0007669"/>
    <property type="project" value="UniProtKB-SubCell"/>
</dbReference>
<keyword evidence="6" id="KW-0029">Amino-acid transport</keyword>
<organism evidence="7 8">
    <name type="scientific">Golovinomyces cichoracearum</name>
    <dbReference type="NCBI Taxonomy" id="62708"/>
    <lineage>
        <taxon>Eukaryota</taxon>
        <taxon>Fungi</taxon>
        <taxon>Dikarya</taxon>
        <taxon>Ascomycota</taxon>
        <taxon>Pezizomycotina</taxon>
        <taxon>Leotiomycetes</taxon>
        <taxon>Erysiphales</taxon>
        <taxon>Erysiphaceae</taxon>
        <taxon>Golovinomyces</taxon>
    </lineage>
</organism>
<gene>
    <name evidence="7" type="ORF">GcM3_005012</name>
</gene>
<proteinExistence type="inferred from homology"/>
<comment type="caution">
    <text evidence="6">Lacks conserved residue(s) required for the propagation of feature annotation.</text>
</comment>
<dbReference type="GO" id="GO:0005774">
    <property type="term" value="C:vacuolar membrane"/>
    <property type="evidence" value="ECO:0007669"/>
    <property type="project" value="UniProtKB-SubCell"/>
</dbReference>
<comment type="caution">
    <text evidence="7">The sequence shown here is derived from an EMBL/GenBank/DDBJ whole genome shotgun (WGS) entry which is preliminary data.</text>
</comment>
<name>A0A420JAY3_9PEZI</name>
<dbReference type="Proteomes" id="UP000283383">
    <property type="component" value="Unassembled WGS sequence"/>
</dbReference>
<keyword evidence="8" id="KW-1185">Reference proteome</keyword>
<protein>
    <recommendedName>
        <fullName evidence="6">Autophagy-related protein</fullName>
    </recommendedName>
</protein>
<dbReference type="InterPro" id="IPR050495">
    <property type="entry name" value="ATG22/LtaA_families"/>
</dbReference>
<dbReference type="STRING" id="62708.A0A420JAY3"/>
<evidence type="ECO:0000256" key="6">
    <source>
        <dbReference type="RuleBase" id="RU363073"/>
    </source>
</evidence>
<dbReference type="GO" id="GO:0032974">
    <property type="term" value="P:amino acid transmembrane export from vacuole"/>
    <property type="evidence" value="ECO:0007669"/>
    <property type="project" value="TreeGrafter"/>
</dbReference>
<comment type="function">
    <text evidence="6">Vacuolar effluxer which mediate the efflux of amino acids resulting from autophagic degradation. The release of autophagic amino acids allows the maintenance of protein synthesis and viability during nitrogen starvation.</text>
</comment>
<dbReference type="PANTHER" id="PTHR23519">
    <property type="entry name" value="AUTOPHAGY-RELATED PROTEIN 22"/>
    <property type="match status" value="1"/>
</dbReference>
<feature type="transmembrane region" description="Helical" evidence="6">
    <location>
        <begin position="231"/>
        <end position="249"/>
    </location>
</feature>
<evidence type="ECO:0000256" key="2">
    <source>
        <dbReference type="ARBA" id="ARBA00022448"/>
    </source>
</evidence>
<keyword evidence="2 6" id="KW-0813">Transport</keyword>
<dbReference type="InterPro" id="IPR024671">
    <property type="entry name" value="Atg22-like"/>
</dbReference>
<dbReference type="Pfam" id="PF11700">
    <property type="entry name" value="ATG22"/>
    <property type="match status" value="1"/>
</dbReference>
<evidence type="ECO:0000256" key="1">
    <source>
        <dbReference type="ARBA" id="ARBA00004127"/>
    </source>
</evidence>
<evidence type="ECO:0000256" key="5">
    <source>
        <dbReference type="ARBA" id="ARBA00023136"/>
    </source>
</evidence>
<feature type="transmembrane region" description="Helical" evidence="6">
    <location>
        <begin position="195"/>
        <end position="219"/>
    </location>
</feature>
<sequence>MLFIFIIPDVYFLAALLVVFSNICSGASFVLLNSFLPLIVRNHPRMLYQIALSREPENEMVHSTTTPLLSRLTVDESLPLKDPIITQLELSTQISSTGTGAGYSDSLLFQCASVVIIWTLRSTTFSLQVVLFLAGLWWAIFTIPSAILLRPRQESALTTRNLRISFHSLDWVHFVGKARSLLWRIVKLARQSTDISLLLLAWLPLSDGIAIVPGTTILYAKTILGMKSEPLGLIDIIVTTTGIMGFFTWTDDELWLTFKEDFEGWAEKIFNIAHPHVARNLRDYLRQNGVFVAKGPGFNITKSLMEVLKEADMHRWSQEGIEYQQRSKFNSKQSQSSASIKTEISANEEVKAEPRIIPYNNKTTIPSLNPLLAGYGITNLRKKFPISMKYKGYEDSLDITLEVFYEHCNENGIGTDQLRNAVTIILDGDAPEYYYTNIAPLRITDFKTVIDELRKKFETEQQQIRDFSEWISLSL</sequence>
<dbReference type="AlphaFoldDB" id="A0A420JAY3"/>
<feature type="transmembrane region" description="Helical" evidence="6">
    <location>
        <begin position="12"/>
        <end position="36"/>
    </location>
</feature>
<reference evidence="7 8" key="1">
    <citation type="journal article" date="2018" name="BMC Genomics">
        <title>Comparative genome analyses reveal sequence features reflecting distinct modes of host-adaptation between dicot and monocot powdery mildew.</title>
        <authorList>
            <person name="Wu Y."/>
            <person name="Ma X."/>
            <person name="Pan Z."/>
            <person name="Kale S.D."/>
            <person name="Song Y."/>
            <person name="King H."/>
            <person name="Zhang Q."/>
            <person name="Presley C."/>
            <person name="Deng X."/>
            <person name="Wei C.I."/>
            <person name="Xiao S."/>
        </authorList>
    </citation>
    <scope>NUCLEOTIDE SEQUENCE [LARGE SCALE GENOMIC DNA]</scope>
    <source>
        <strain evidence="7">UMSG3</strain>
    </source>
</reference>
<keyword evidence="6" id="KW-0926">Vacuole</keyword>
<keyword evidence="6" id="KW-0072">Autophagy</keyword>
<keyword evidence="4 6" id="KW-1133">Transmembrane helix</keyword>
<accession>A0A420JAY3</accession>
<keyword evidence="3 6" id="KW-0812">Transmembrane</keyword>
<comment type="subcellular location">
    <subcellularLocation>
        <location evidence="1">Endomembrane system</location>
        <topology evidence="1">Multi-pass membrane protein</topology>
    </subcellularLocation>
    <subcellularLocation>
        <location evidence="6">Vacuole membrane</location>
        <topology evidence="6">Multi-pass membrane protein</topology>
    </subcellularLocation>
</comment>
<dbReference type="GO" id="GO:0006914">
    <property type="term" value="P:autophagy"/>
    <property type="evidence" value="ECO:0007669"/>
    <property type="project" value="UniProtKB-KW"/>
</dbReference>
<evidence type="ECO:0000313" key="7">
    <source>
        <dbReference type="EMBL" id="RKF83949.1"/>
    </source>
</evidence>